<evidence type="ECO:0000256" key="13">
    <source>
        <dbReference type="ARBA" id="ARBA00023166"/>
    </source>
</evidence>
<dbReference type="EMBL" id="ML978457">
    <property type="protein sequence ID" value="KAF2022738.1"/>
    <property type="molecule type" value="Genomic_DNA"/>
</dbReference>
<proteinExistence type="inferred from homology"/>
<evidence type="ECO:0000256" key="8">
    <source>
        <dbReference type="ARBA" id="ARBA00022777"/>
    </source>
</evidence>
<evidence type="ECO:0000256" key="12">
    <source>
        <dbReference type="ARBA" id="ARBA00023098"/>
    </source>
</evidence>
<dbReference type="NCBIfam" id="TIGR00549">
    <property type="entry name" value="mevalon_kin"/>
    <property type="match status" value="1"/>
</dbReference>
<protein>
    <recommendedName>
        <fullName evidence="3 17">Mevalonate kinase</fullName>
        <shortName evidence="17">MK</shortName>
        <ecNumber evidence="3 17">2.7.1.36</ecNumber>
    </recommendedName>
</protein>
<dbReference type="GO" id="GO:0004496">
    <property type="term" value="F:mevalonate kinase activity"/>
    <property type="evidence" value="ECO:0007669"/>
    <property type="project" value="UniProtKB-EC"/>
</dbReference>
<keyword evidence="11 17" id="KW-0756">Sterol biosynthesis</keyword>
<dbReference type="InterPro" id="IPR006205">
    <property type="entry name" value="Mev_gal_kin"/>
</dbReference>
<feature type="compositionally biased region" description="Basic and acidic residues" evidence="18">
    <location>
        <begin position="467"/>
        <end position="477"/>
    </location>
</feature>
<dbReference type="SUPFAM" id="SSF54211">
    <property type="entry name" value="Ribosomal protein S5 domain 2-like"/>
    <property type="match status" value="1"/>
</dbReference>
<keyword evidence="9 17" id="KW-0067">ATP-binding</keyword>
<dbReference type="Pfam" id="PF08544">
    <property type="entry name" value="GHMP_kinases_C"/>
    <property type="match status" value="1"/>
</dbReference>
<dbReference type="PANTHER" id="PTHR43290:SF2">
    <property type="entry name" value="MEVALONATE KINASE"/>
    <property type="match status" value="1"/>
</dbReference>
<evidence type="ECO:0000256" key="17">
    <source>
        <dbReference type="RuleBase" id="RU363087"/>
    </source>
</evidence>
<keyword evidence="7 17" id="KW-0547">Nucleotide-binding</keyword>
<gene>
    <name evidence="21" type="ORF">EK21DRAFT_105637</name>
</gene>
<evidence type="ECO:0000256" key="2">
    <source>
        <dbReference type="ARBA" id="ARBA00006495"/>
    </source>
</evidence>
<comment type="catalytic activity">
    <reaction evidence="15">
        <text>(R)-mevalonate + ATP = (R)-5-phosphomevalonate + ADP + H(+)</text>
        <dbReference type="Rhea" id="RHEA:17065"/>
        <dbReference type="ChEBI" id="CHEBI:15378"/>
        <dbReference type="ChEBI" id="CHEBI:30616"/>
        <dbReference type="ChEBI" id="CHEBI:36464"/>
        <dbReference type="ChEBI" id="CHEBI:58146"/>
        <dbReference type="ChEBI" id="CHEBI:456216"/>
        <dbReference type="EC" id="2.7.1.36"/>
    </reaction>
    <physiologicalReaction direction="left-to-right" evidence="15">
        <dbReference type="Rhea" id="RHEA:17066"/>
    </physiologicalReaction>
</comment>
<keyword evidence="22" id="KW-1185">Reference proteome</keyword>
<dbReference type="OrthoDB" id="1652964at2759"/>
<dbReference type="PRINTS" id="PR00959">
    <property type="entry name" value="MEVGALKINASE"/>
</dbReference>
<sequence length="593" mass="65097">MQLVFNRASPRRIAIDQFRLKSVQEAVHKAVRASGVTPTPQQASLSLVRIDTTNSNSSTSSHATRMFESKPIDTTPGKLFSNMPSTVITPINRASSIEGKESLSIMPPFMVSAPGKVIVFGKHAVVHGKVAIAAAISLRTYLHVSFPSKSNRTITLRFSDIQMEHTWNIDDLPWSSFSKSGKKNYYYDLVASLEPDFVAALHPFIEEVSLEAPKSVRKVHHASARSFLYLFLSLASQKVRPCVYTLRSTIPIGAGLGSSASISVCISTALLLQIRALSGPHQDQPLQEYELNIERINRWSFVGEMCIHGNPSGVDNTISSGGNAVLFHKKYEDKPPLVIPIHCFPKLPMLLVNTQQSRNTATEVAKKSIMNAIGEVTESAYKILMSSGFDPNSYASLKYIDELVTLNHGLLVALGVSHPRLERIREVIDHAGIGWKKLTGADGGGCAITILKSQSLGTTDSHGNGTHHHDTSSDRSDSIAADLDTSASIMSNNTELNYKVLGPLEARPQNDRFEMYDTTLAGDGVGVLWAAILHNANEEKSEIIIDQEKFLKAEGRVGIESLVGTMSMGQRDLRDVREGWIFWRRNMVHDVGN</sequence>
<evidence type="ECO:0000256" key="6">
    <source>
        <dbReference type="ARBA" id="ARBA00022679"/>
    </source>
</evidence>
<dbReference type="InterPro" id="IPR013750">
    <property type="entry name" value="GHMP_kinase_C_dom"/>
</dbReference>
<evidence type="ECO:0000256" key="14">
    <source>
        <dbReference type="ARBA" id="ARBA00023221"/>
    </source>
</evidence>
<dbReference type="EC" id="2.7.1.36" evidence="3 17"/>
<evidence type="ECO:0000256" key="18">
    <source>
        <dbReference type="SAM" id="MobiDB-lite"/>
    </source>
</evidence>
<dbReference type="PROSITE" id="PS00627">
    <property type="entry name" value="GHMP_KINASES_ATP"/>
    <property type="match status" value="1"/>
</dbReference>
<comment type="similarity">
    <text evidence="2 17">Belongs to the GHMP kinase family. Mevalonate kinase subfamily.</text>
</comment>
<dbReference type="FunFam" id="3.30.230.10:FF:000027">
    <property type="entry name" value="Mevalonate kinase"/>
    <property type="match status" value="1"/>
</dbReference>
<dbReference type="InterPro" id="IPR014721">
    <property type="entry name" value="Ribsml_uS5_D2-typ_fold_subgr"/>
</dbReference>
<keyword evidence="8 17" id="KW-0418">Kinase</keyword>
<evidence type="ECO:0000256" key="4">
    <source>
        <dbReference type="ARBA" id="ARBA00022490"/>
    </source>
</evidence>
<feature type="domain" description="GHMP kinase N-terminal" evidence="19">
    <location>
        <begin position="242"/>
        <end position="318"/>
    </location>
</feature>
<keyword evidence="13 17" id="KW-1207">Sterol metabolism</keyword>
<evidence type="ECO:0000259" key="19">
    <source>
        <dbReference type="Pfam" id="PF00288"/>
    </source>
</evidence>
<accession>A0A9P4GTN6</accession>
<keyword evidence="4 17" id="KW-0963">Cytoplasm</keyword>
<comment type="pathway">
    <text evidence="16 17">Isoprenoid biosynthesis; isopentenyl diphosphate biosynthesis via mevalonate pathway; isopentenyl diphosphate from (R)-mevalonate: step 1/3.</text>
</comment>
<dbReference type="InterPro" id="IPR006204">
    <property type="entry name" value="GHMP_kinase_N_dom"/>
</dbReference>
<evidence type="ECO:0000313" key="21">
    <source>
        <dbReference type="EMBL" id="KAF2022738.1"/>
    </source>
</evidence>
<evidence type="ECO:0000313" key="22">
    <source>
        <dbReference type="Proteomes" id="UP000799777"/>
    </source>
</evidence>
<dbReference type="PANTHER" id="PTHR43290">
    <property type="entry name" value="MEVALONATE KINASE"/>
    <property type="match status" value="1"/>
</dbReference>
<dbReference type="Pfam" id="PF00288">
    <property type="entry name" value="GHMP_kinases_N"/>
    <property type="match status" value="1"/>
</dbReference>
<dbReference type="InterPro" id="IPR006203">
    <property type="entry name" value="GHMP_knse_ATP-bd_CS"/>
</dbReference>
<evidence type="ECO:0000256" key="9">
    <source>
        <dbReference type="ARBA" id="ARBA00022840"/>
    </source>
</evidence>
<dbReference type="AlphaFoldDB" id="A0A9P4GTN6"/>
<evidence type="ECO:0000256" key="5">
    <source>
        <dbReference type="ARBA" id="ARBA00022516"/>
    </source>
</evidence>
<dbReference type="InterPro" id="IPR020568">
    <property type="entry name" value="Ribosomal_Su5_D2-typ_SF"/>
</dbReference>
<keyword evidence="12 17" id="KW-0443">Lipid metabolism</keyword>
<keyword evidence="5 17" id="KW-0444">Lipid biosynthesis</keyword>
<keyword evidence="17" id="KW-0752">Steroid biosynthesis</keyword>
<organism evidence="21 22">
    <name type="scientific">Setomelanomma holmii</name>
    <dbReference type="NCBI Taxonomy" id="210430"/>
    <lineage>
        <taxon>Eukaryota</taxon>
        <taxon>Fungi</taxon>
        <taxon>Dikarya</taxon>
        <taxon>Ascomycota</taxon>
        <taxon>Pezizomycotina</taxon>
        <taxon>Dothideomycetes</taxon>
        <taxon>Pleosporomycetidae</taxon>
        <taxon>Pleosporales</taxon>
        <taxon>Pleosporineae</taxon>
        <taxon>Phaeosphaeriaceae</taxon>
        <taxon>Setomelanomma</taxon>
    </lineage>
</organism>
<comment type="subcellular location">
    <subcellularLocation>
        <location evidence="1 17">Cytoplasm</location>
    </subcellularLocation>
</comment>
<feature type="region of interest" description="Disordered" evidence="18">
    <location>
        <begin position="458"/>
        <end position="477"/>
    </location>
</feature>
<dbReference type="Proteomes" id="UP000799777">
    <property type="component" value="Unassembled WGS sequence"/>
</dbReference>
<evidence type="ECO:0000256" key="11">
    <source>
        <dbReference type="ARBA" id="ARBA00023011"/>
    </source>
</evidence>
<evidence type="ECO:0000259" key="20">
    <source>
        <dbReference type="Pfam" id="PF08544"/>
    </source>
</evidence>
<reference evidence="21" key="1">
    <citation type="journal article" date="2020" name="Stud. Mycol.">
        <title>101 Dothideomycetes genomes: a test case for predicting lifestyles and emergence of pathogens.</title>
        <authorList>
            <person name="Haridas S."/>
            <person name="Albert R."/>
            <person name="Binder M."/>
            <person name="Bloem J."/>
            <person name="Labutti K."/>
            <person name="Salamov A."/>
            <person name="Andreopoulos B."/>
            <person name="Baker S."/>
            <person name="Barry K."/>
            <person name="Bills G."/>
            <person name="Bluhm B."/>
            <person name="Cannon C."/>
            <person name="Castanera R."/>
            <person name="Culley D."/>
            <person name="Daum C."/>
            <person name="Ezra D."/>
            <person name="Gonzalez J."/>
            <person name="Henrissat B."/>
            <person name="Kuo A."/>
            <person name="Liang C."/>
            <person name="Lipzen A."/>
            <person name="Lutzoni F."/>
            <person name="Magnuson J."/>
            <person name="Mondo S."/>
            <person name="Nolan M."/>
            <person name="Ohm R."/>
            <person name="Pangilinan J."/>
            <person name="Park H.-J."/>
            <person name="Ramirez L."/>
            <person name="Alfaro M."/>
            <person name="Sun H."/>
            <person name="Tritt A."/>
            <person name="Yoshinaga Y."/>
            <person name="Zwiers L.-H."/>
            <person name="Turgeon B."/>
            <person name="Goodwin S."/>
            <person name="Spatafora J."/>
            <person name="Crous P."/>
            <person name="Grigoriev I."/>
        </authorList>
    </citation>
    <scope>NUCLEOTIDE SEQUENCE</scope>
    <source>
        <strain evidence="21">CBS 110217</strain>
    </source>
</reference>
<dbReference type="Gene3D" id="3.30.230.10">
    <property type="match status" value="1"/>
</dbReference>
<dbReference type="SUPFAM" id="SSF55060">
    <property type="entry name" value="GHMP Kinase, C-terminal domain"/>
    <property type="match status" value="1"/>
</dbReference>
<dbReference type="GO" id="GO:0005524">
    <property type="term" value="F:ATP binding"/>
    <property type="evidence" value="ECO:0007669"/>
    <property type="project" value="UniProtKB-KW"/>
</dbReference>
<evidence type="ECO:0000256" key="1">
    <source>
        <dbReference type="ARBA" id="ARBA00004496"/>
    </source>
</evidence>
<evidence type="ECO:0000256" key="3">
    <source>
        <dbReference type="ARBA" id="ARBA00012103"/>
    </source>
</evidence>
<comment type="function">
    <text evidence="17">Mevalonate kinase; part of the second module of ergosterol biosynthesis pathway that includes the middle steps of the pathway. The second module is carried out in the vacuole and involves the formation of farnesyl diphosphate, which is also an important intermediate in the biosynthesis of ubiquinone, dolichol, heme and prenylated proteins.</text>
</comment>
<keyword evidence="6 17" id="KW-0808">Transferase</keyword>
<name>A0A9P4GTN6_9PLEO</name>
<evidence type="ECO:0000256" key="10">
    <source>
        <dbReference type="ARBA" id="ARBA00022842"/>
    </source>
</evidence>
<dbReference type="GO" id="GO:0019287">
    <property type="term" value="P:isopentenyl diphosphate biosynthetic process, mevalonate pathway"/>
    <property type="evidence" value="ECO:0007669"/>
    <property type="project" value="TreeGrafter"/>
</dbReference>
<keyword evidence="10" id="KW-0460">Magnesium</keyword>
<feature type="domain" description="GHMP kinase C-terminal" evidence="20">
    <location>
        <begin position="398"/>
        <end position="455"/>
    </location>
</feature>
<keyword evidence="14 17" id="KW-0753">Steroid metabolism</keyword>
<evidence type="ECO:0000256" key="16">
    <source>
        <dbReference type="ARBA" id="ARBA00029438"/>
    </source>
</evidence>
<dbReference type="GO" id="GO:0006696">
    <property type="term" value="P:ergosterol biosynthetic process"/>
    <property type="evidence" value="ECO:0007669"/>
    <property type="project" value="TreeGrafter"/>
</dbReference>
<evidence type="ECO:0000256" key="15">
    <source>
        <dbReference type="ARBA" id="ARBA00029310"/>
    </source>
</evidence>
<evidence type="ECO:0000256" key="7">
    <source>
        <dbReference type="ARBA" id="ARBA00022741"/>
    </source>
</evidence>
<dbReference type="GO" id="GO:0005829">
    <property type="term" value="C:cytosol"/>
    <property type="evidence" value="ECO:0007669"/>
    <property type="project" value="TreeGrafter"/>
</dbReference>
<comment type="caution">
    <text evidence="21">The sequence shown here is derived from an EMBL/GenBank/DDBJ whole genome shotgun (WGS) entry which is preliminary data.</text>
</comment>
<dbReference type="InterPro" id="IPR036554">
    <property type="entry name" value="GHMP_kinase_C_sf"/>
</dbReference>
<dbReference type="Gene3D" id="3.30.70.890">
    <property type="entry name" value="GHMP kinase, C-terminal domain"/>
    <property type="match status" value="1"/>
</dbReference>